<sequence>MKKWIAALPLALPLACGWASEPFQVQHLTQFNSLHSVALSADGAEAIYALKAVSDDGRRSDLFRISTADPSQFEQLTNHSGTEHSVSYSADGAGIYFLSDRSGSSQLWYLSLSGGEARQISDLPLPIDDYKLDPTGAHLVMQIRIDPACVDLACGAQMAEQAKARLAQGKHYTELMVRHWDTWGDGLRNHLFAARFEQGGLSEPVDLTAGLDTEAPPKPFSGMEEVAFSADGKRVVFTAKAPGADQAWQTNYDLWQVPVTGGEPVNLTADNPAWDAHPVFSADGRYLAWLAMTIPGYEADRFRIMLKDLHTSEVKEVAPGWDRSPHHLAFGASSQVLYVTAQDLGQVGIFELDTRFGDVRSLVKEGSHALQATAGGKILYTRNDLSNPTDLYVMDDNGRNARQLTQINAEHMARIDLGEFEQFSFKGWNNETVHGYWIKPVGYETGKQYPVAFLVHGGPQGSFGNRWHGRWNAQLWAGAGFGVVMIDFHGSTGYGQAFTHSISKDWGGKPLEDLQKGLAAVGEQQPWLDVRNACAAGGSYGGYMMNWIAGNWNEGFKCLVNHAGLFDMRSFYMVTEELWFPEYEFGGPYWEQTDRYERFNPVNHIDKWQTPMLVLHGAKDYRVPLEQGLAAFTVLKRNNIPAELVVWEEENHWILNPDNLEQWYEHVLGWMARWTEKVQH</sequence>
<dbReference type="SUPFAM" id="SSF53474">
    <property type="entry name" value="alpha/beta-Hydrolases"/>
    <property type="match status" value="1"/>
</dbReference>
<evidence type="ECO:0000259" key="5">
    <source>
        <dbReference type="Pfam" id="PF00326"/>
    </source>
</evidence>
<dbReference type="EMBL" id="BAABJZ010000107">
    <property type="protein sequence ID" value="GAA4903350.1"/>
    <property type="molecule type" value="Genomic_DNA"/>
</dbReference>
<dbReference type="PANTHER" id="PTHR42776:SF13">
    <property type="entry name" value="DIPEPTIDYL-PEPTIDASE 5"/>
    <property type="match status" value="1"/>
</dbReference>
<reference evidence="7" key="1">
    <citation type="journal article" date="2019" name="Int. J. Syst. Evol. Microbiol.">
        <title>The Global Catalogue of Microorganisms (GCM) 10K type strain sequencing project: providing services to taxonomists for standard genome sequencing and annotation.</title>
        <authorList>
            <consortium name="The Broad Institute Genomics Platform"/>
            <consortium name="The Broad Institute Genome Sequencing Center for Infectious Disease"/>
            <person name="Wu L."/>
            <person name="Ma J."/>
        </authorList>
    </citation>
    <scope>NUCLEOTIDE SEQUENCE [LARGE SCALE GENOMIC DNA]</scope>
    <source>
        <strain evidence="7">JCM 18401</strain>
    </source>
</reference>
<accession>A0ABP9FRY3</accession>
<keyword evidence="2" id="KW-0378">Hydrolase</keyword>
<dbReference type="InterPro" id="IPR029058">
    <property type="entry name" value="AB_hydrolase_fold"/>
</dbReference>
<dbReference type="RefSeq" id="WP_345337480.1">
    <property type="nucleotide sequence ID" value="NZ_BAABJZ010000107.1"/>
</dbReference>
<evidence type="ECO:0000313" key="7">
    <source>
        <dbReference type="Proteomes" id="UP001499988"/>
    </source>
</evidence>
<evidence type="ECO:0000256" key="2">
    <source>
        <dbReference type="ARBA" id="ARBA00022801"/>
    </source>
</evidence>
<dbReference type="InterPro" id="IPR011042">
    <property type="entry name" value="6-blade_b-propeller_TolB-like"/>
</dbReference>
<protein>
    <submittedName>
        <fullName evidence="6">S9 family peptidase</fullName>
    </submittedName>
</protein>
<organism evidence="6 7">
    <name type="scientific">Ferrimonas pelagia</name>
    <dbReference type="NCBI Taxonomy" id="1177826"/>
    <lineage>
        <taxon>Bacteria</taxon>
        <taxon>Pseudomonadati</taxon>
        <taxon>Pseudomonadota</taxon>
        <taxon>Gammaproteobacteria</taxon>
        <taxon>Alteromonadales</taxon>
        <taxon>Ferrimonadaceae</taxon>
        <taxon>Ferrimonas</taxon>
    </lineage>
</organism>
<evidence type="ECO:0000256" key="1">
    <source>
        <dbReference type="ARBA" id="ARBA00022729"/>
    </source>
</evidence>
<dbReference type="InterPro" id="IPR011659">
    <property type="entry name" value="WD40"/>
</dbReference>
<dbReference type="InterPro" id="IPR001375">
    <property type="entry name" value="Peptidase_S9_cat"/>
</dbReference>
<feature type="signal peptide" evidence="4">
    <location>
        <begin position="1"/>
        <end position="19"/>
    </location>
</feature>
<dbReference type="Gene3D" id="2.120.10.30">
    <property type="entry name" value="TolB, C-terminal domain"/>
    <property type="match status" value="2"/>
</dbReference>
<dbReference type="Pfam" id="PF00326">
    <property type="entry name" value="Peptidase_S9"/>
    <property type="match status" value="1"/>
</dbReference>
<proteinExistence type="predicted"/>
<dbReference type="PANTHER" id="PTHR42776">
    <property type="entry name" value="SERINE PEPTIDASE S9 FAMILY MEMBER"/>
    <property type="match status" value="1"/>
</dbReference>
<keyword evidence="1 4" id="KW-0732">Signal</keyword>
<gene>
    <name evidence="6" type="ORF">GCM10023333_41880</name>
</gene>
<evidence type="ECO:0000313" key="6">
    <source>
        <dbReference type="EMBL" id="GAA4903350.1"/>
    </source>
</evidence>
<name>A0ABP9FRY3_9GAMM</name>
<evidence type="ECO:0000256" key="4">
    <source>
        <dbReference type="SAM" id="SignalP"/>
    </source>
</evidence>
<dbReference type="Pfam" id="PF07676">
    <property type="entry name" value="PD40"/>
    <property type="match status" value="3"/>
</dbReference>
<feature type="chain" id="PRO_5046146426" evidence="4">
    <location>
        <begin position="20"/>
        <end position="680"/>
    </location>
</feature>
<dbReference type="Proteomes" id="UP001499988">
    <property type="component" value="Unassembled WGS sequence"/>
</dbReference>
<dbReference type="SUPFAM" id="SSF82171">
    <property type="entry name" value="DPP6 N-terminal domain-like"/>
    <property type="match status" value="1"/>
</dbReference>
<dbReference type="Gene3D" id="3.40.50.1820">
    <property type="entry name" value="alpha/beta hydrolase"/>
    <property type="match status" value="1"/>
</dbReference>
<keyword evidence="3" id="KW-0645">Protease</keyword>
<evidence type="ECO:0000256" key="3">
    <source>
        <dbReference type="ARBA" id="ARBA00022825"/>
    </source>
</evidence>
<keyword evidence="3" id="KW-0720">Serine protease</keyword>
<feature type="domain" description="Peptidase S9 prolyl oligopeptidase catalytic" evidence="5">
    <location>
        <begin position="467"/>
        <end position="676"/>
    </location>
</feature>
<keyword evidence="7" id="KW-1185">Reference proteome</keyword>
<comment type="caution">
    <text evidence="6">The sequence shown here is derived from an EMBL/GenBank/DDBJ whole genome shotgun (WGS) entry which is preliminary data.</text>
</comment>